<dbReference type="SUPFAM" id="SSF109854">
    <property type="entry name" value="DinB/YfiT-like putative metalloenzymes"/>
    <property type="match status" value="1"/>
</dbReference>
<evidence type="ECO:0000313" key="3">
    <source>
        <dbReference type="Proteomes" id="UP000546126"/>
    </source>
</evidence>
<dbReference type="GO" id="GO:0046872">
    <property type="term" value="F:metal ion binding"/>
    <property type="evidence" value="ECO:0007669"/>
    <property type="project" value="InterPro"/>
</dbReference>
<keyword evidence="2" id="KW-0413">Isomerase</keyword>
<keyword evidence="3" id="KW-1185">Reference proteome</keyword>
<dbReference type="InterPro" id="IPR024344">
    <property type="entry name" value="MDMPI_metal-binding"/>
</dbReference>
<dbReference type="InterPro" id="IPR034660">
    <property type="entry name" value="DinB/YfiT-like"/>
</dbReference>
<reference evidence="2 3" key="1">
    <citation type="submission" date="2020-06" db="EMBL/GenBank/DDBJ databases">
        <authorList>
            <person name="Chanama M."/>
        </authorList>
    </citation>
    <scope>NUCLEOTIDE SEQUENCE [LARGE SCALE GENOMIC DNA]</scope>
    <source>
        <strain evidence="2 3">TBRC6557</strain>
    </source>
</reference>
<evidence type="ECO:0000313" key="2">
    <source>
        <dbReference type="EMBL" id="NUW45457.1"/>
    </source>
</evidence>
<dbReference type="NCBIfam" id="TIGR03083">
    <property type="entry name" value="maleylpyruvate isomerase family mycothiol-dependent enzyme"/>
    <property type="match status" value="1"/>
</dbReference>
<feature type="domain" description="Mycothiol-dependent maleylpyruvate isomerase metal-binding" evidence="1">
    <location>
        <begin position="16"/>
        <end position="157"/>
    </location>
</feature>
<dbReference type="GO" id="GO:0016853">
    <property type="term" value="F:isomerase activity"/>
    <property type="evidence" value="ECO:0007669"/>
    <property type="project" value="UniProtKB-KW"/>
</dbReference>
<comment type="caution">
    <text evidence="2">The sequence shown here is derived from an EMBL/GenBank/DDBJ whole genome shotgun (WGS) entry which is preliminary data.</text>
</comment>
<sequence>MTIFGPAVDVRPLFPRERRALLDLLGGLGPADWARPTVCPGWDVHDVVGHVLNDYARRLSGGRDGHGGAVFASDETLPSYLARVNEEFVRASRQLSPRLMIELLDHLGPRLDAMWAAVDLTGPAGLDVSWAATDLPSPAWLDVGREYTEFWVHQQQVRDAVGVPGADDPELVRPVLEIFARALPRALQAEARPDGTAVELEVTGPAGGRWLAVRRDGRWRLDPGEARPAARVTMDQDTFWRLASRGITVGQARARAALTGDPALAGAVTMLLAVVA</sequence>
<dbReference type="AlphaFoldDB" id="A0A7Y6IW42"/>
<dbReference type="Proteomes" id="UP000546126">
    <property type="component" value="Unassembled WGS sequence"/>
</dbReference>
<dbReference type="Pfam" id="PF11716">
    <property type="entry name" value="MDMPI_N"/>
    <property type="match status" value="1"/>
</dbReference>
<dbReference type="InterPro" id="IPR017517">
    <property type="entry name" value="Maleyloyr_isom"/>
</dbReference>
<keyword evidence="2" id="KW-0670">Pyruvate</keyword>
<accession>A0A7Y6IW42</accession>
<proteinExistence type="predicted"/>
<evidence type="ECO:0000259" key="1">
    <source>
        <dbReference type="Pfam" id="PF11716"/>
    </source>
</evidence>
<name>A0A7Y6IW42_9ACTN</name>
<organism evidence="2 3">
    <name type="scientific">Nonomuraea rhodomycinica</name>
    <dbReference type="NCBI Taxonomy" id="1712872"/>
    <lineage>
        <taxon>Bacteria</taxon>
        <taxon>Bacillati</taxon>
        <taxon>Actinomycetota</taxon>
        <taxon>Actinomycetes</taxon>
        <taxon>Streptosporangiales</taxon>
        <taxon>Streptosporangiaceae</taxon>
        <taxon>Nonomuraea</taxon>
    </lineage>
</organism>
<protein>
    <submittedName>
        <fullName evidence="2">Maleylpyruvate isomerase family mycothiol-dependent enzyme</fullName>
    </submittedName>
</protein>
<dbReference type="Gene3D" id="1.20.120.450">
    <property type="entry name" value="dinb family like domain"/>
    <property type="match status" value="1"/>
</dbReference>
<gene>
    <name evidence="2" type="ORF">HT134_35855</name>
</gene>
<dbReference type="RefSeq" id="WP_175604927.1">
    <property type="nucleotide sequence ID" value="NZ_JABWGO010000012.1"/>
</dbReference>
<dbReference type="EMBL" id="JABWGO010000012">
    <property type="protein sequence ID" value="NUW45457.1"/>
    <property type="molecule type" value="Genomic_DNA"/>
</dbReference>